<gene>
    <name evidence="2" type="ORF">CR513_14007</name>
</gene>
<feature type="region of interest" description="Disordered" evidence="1">
    <location>
        <begin position="19"/>
        <end position="101"/>
    </location>
</feature>
<evidence type="ECO:0000256" key="1">
    <source>
        <dbReference type="SAM" id="MobiDB-lite"/>
    </source>
</evidence>
<dbReference type="PANTHER" id="PTHR33223">
    <property type="entry name" value="CCHC-TYPE DOMAIN-CONTAINING PROTEIN"/>
    <property type="match status" value="1"/>
</dbReference>
<proteinExistence type="predicted"/>
<protein>
    <recommendedName>
        <fullName evidence="4">Retrotransposon gag domain-containing protein</fullName>
    </recommendedName>
</protein>
<dbReference type="AlphaFoldDB" id="A0A371HIA8"/>
<sequence length="394" mass="44327">MSVQNYCEEMKIAMTRANVKEDHDLRASQPSGSQEHLSPIEAENIPAQADLTHSGGRKPKRLAITGAPLPSFQGDQSETESVRLHRVHPKPSQSDSIASESALSRDRVGFVSAKTKSGQSLSRESRHSTLDVSAQNFDFYTLSQFNTLCPFENRPRTTKNPLIKLASLLGTQLLLCLCVPNLSQAESRSLSFGYTNFEPLHAFDPEIERTLHRLRKARHTLTLDSSSPSSIWNSKNNNFTTDESNLFEHQEARSMEKNDRILKELATPNVVYQSWYIQCPSLEPAQSHEFKSNLIHLLPKFHGLAGEDPHKHLKEFHVVCSTMRPQGILEDHIKMKAFPFSLDGAAKDCSLQYLGDIKHMFLEKFFPSSKTATRRRFVGSGNTLARHCMNIGRG</sequence>
<organism evidence="2 3">
    <name type="scientific">Mucuna pruriens</name>
    <name type="common">Velvet bean</name>
    <name type="synonym">Dolichos pruriens</name>
    <dbReference type="NCBI Taxonomy" id="157652"/>
    <lineage>
        <taxon>Eukaryota</taxon>
        <taxon>Viridiplantae</taxon>
        <taxon>Streptophyta</taxon>
        <taxon>Embryophyta</taxon>
        <taxon>Tracheophyta</taxon>
        <taxon>Spermatophyta</taxon>
        <taxon>Magnoliopsida</taxon>
        <taxon>eudicotyledons</taxon>
        <taxon>Gunneridae</taxon>
        <taxon>Pentapetalae</taxon>
        <taxon>rosids</taxon>
        <taxon>fabids</taxon>
        <taxon>Fabales</taxon>
        <taxon>Fabaceae</taxon>
        <taxon>Papilionoideae</taxon>
        <taxon>50 kb inversion clade</taxon>
        <taxon>NPAAA clade</taxon>
        <taxon>indigoferoid/millettioid clade</taxon>
        <taxon>Phaseoleae</taxon>
        <taxon>Mucuna</taxon>
    </lineage>
</organism>
<dbReference type="EMBL" id="QJKJ01002515">
    <property type="protein sequence ID" value="RDY02535.1"/>
    <property type="molecule type" value="Genomic_DNA"/>
</dbReference>
<evidence type="ECO:0000313" key="3">
    <source>
        <dbReference type="Proteomes" id="UP000257109"/>
    </source>
</evidence>
<feature type="compositionally biased region" description="Polar residues" evidence="1">
    <location>
        <begin position="91"/>
        <end position="101"/>
    </location>
</feature>
<dbReference type="OrthoDB" id="1305902at2759"/>
<dbReference type="PANTHER" id="PTHR33223:SF3">
    <property type="match status" value="1"/>
</dbReference>
<name>A0A371HIA8_MUCPR</name>
<keyword evidence="3" id="KW-1185">Reference proteome</keyword>
<reference evidence="2" key="1">
    <citation type="submission" date="2018-05" db="EMBL/GenBank/DDBJ databases">
        <title>Draft genome of Mucuna pruriens seed.</title>
        <authorList>
            <person name="Nnadi N.E."/>
            <person name="Vos R."/>
            <person name="Hasami M.H."/>
            <person name="Devisetty U.K."/>
            <person name="Aguiy J.C."/>
        </authorList>
    </citation>
    <scope>NUCLEOTIDE SEQUENCE [LARGE SCALE GENOMIC DNA]</scope>
    <source>
        <strain evidence="2">JCA_2017</strain>
    </source>
</reference>
<evidence type="ECO:0000313" key="2">
    <source>
        <dbReference type="EMBL" id="RDY02535.1"/>
    </source>
</evidence>
<dbReference type="Proteomes" id="UP000257109">
    <property type="component" value="Unassembled WGS sequence"/>
</dbReference>
<evidence type="ECO:0008006" key="4">
    <source>
        <dbReference type="Google" id="ProtNLM"/>
    </source>
</evidence>
<feature type="non-terminal residue" evidence="2">
    <location>
        <position position="1"/>
    </location>
</feature>
<comment type="caution">
    <text evidence="2">The sequence shown here is derived from an EMBL/GenBank/DDBJ whole genome shotgun (WGS) entry which is preliminary data.</text>
</comment>
<accession>A0A371HIA8</accession>